<dbReference type="InterPro" id="IPR027417">
    <property type="entry name" value="P-loop_NTPase"/>
</dbReference>
<dbReference type="EMBL" id="JBHLYQ010000038">
    <property type="protein sequence ID" value="MFC0081585.1"/>
    <property type="molecule type" value="Genomic_DNA"/>
</dbReference>
<evidence type="ECO:0000256" key="1">
    <source>
        <dbReference type="ARBA" id="ARBA00022448"/>
    </source>
</evidence>
<dbReference type="InterPro" id="IPR003439">
    <property type="entry name" value="ABC_transporter-like_ATP-bd"/>
</dbReference>
<name>A0ABV6C1M3_9ACTN</name>
<gene>
    <name evidence="5" type="ORF">ACFFRE_05415</name>
</gene>
<dbReference type="InterPro" id="IPR032823">
    <property type="entry name" value="BCA_ABC_TP_C"/>
</dbReference>
<proteinExistence type="predicted"/>
<evidence type="ECO:0000313" key="6">
    <source>
        <dbReference type="Proteomes" id="UP001589788"/>
    </source>
</evidence>
<keyword evidence="2" id="KW-0547">Nucleotide-binding</keyword>
<keyword evidence="1" id="KW-0813">Transport</keyword>
<dbReference type="InterPro" id="IPR051120">
    <property type="entry name" value="ABC_AA/LPS_Transport"/>
</dbReference>
<evidence type="ECO:0000256" key="2">
    <source>
        <dbReference type="ARBA" id="ARBA00022741"/>
    </source>
</evidence>
<accession>A0ABV6C1M3</accession>
<reference evidence="5 6" key="1">
    <citation type="submission" date="2024-09" db="EMBL/GenBank/DDBJ databases">
        <authorList>
            <person name="Sun Q."/>
            <person name="Mori K."/>
        </authorList>
    </citation>
    <scope>NUCLEOTIDE SEQUENCE [LARGE SCALE GENOMIC DNA]</scope>
    <source>
        <strain evidence="5 6">JCM 15389</strain>
    </source>
</reference>
<dbReference type="SMART" id="SM00382">
    <property type="entry name" value="AAA"/>
    <property type="match status" value="1"/>
</dbReference>
<comment type="caution">
    <text evidence="5">The sequence shown here is derived from an EMBL/GenBank/DDBJ whole genome shotgun (WGS) entry which is preliminary data.</text>
</comment>
<evidence type="ECO:0000313" key="5">
    <source>
        <dbReference type="EMBL" id="MFC0081585.1"/>
    </source>
</evidence>
<dbReference type="CDD" id="cd03219">
    <property type="entry name" value="ABC_Mj1267_LivG_branched"/>
    <property type="match status" value="1"/>
</dbReference>
<dbReference type="PROSITE" id="PS50893">
    <property type="entry name" value="ABC_TRANSPORTER_2"/>
    <property type="match status" value="1"/>
</dbReference>
<dbReference type="Proteomes" id="UP001589788">
    <property type="component" value="Unassembled WGS sequence"/>
</dbReference>
<evidence type="ECO:0000259" key="4">
    <source>
        <dbReference type="PROSITE" id="PS50893"/>
    </source>
</evidence>
<dbReference type="PANTHER" id="PTHR45772:SF9">
    <property type="entry name" value="CONSERVED COMPONENT OF ABC TRANSPORTER FOR NATURAL AMINO ACIDS"/>
    <property type="match status" value="1"/>
</dbReference>
<organism evidence="5 6">
    <name type="scientific">Aciditerrimonas ferrireducens</name>
    <dbReference type="NCBI Taxonomy" id="667306"/>
    <lineage>
        <taxon>Bacteria</taxon>
        <taxon>Bacillati</taxon>
        <taxon>Actinomycetota</taxon>
        <taxon>Acidimicrobiia</taxon>
        <taxon>Acidimicrobiales</taxon>
        <taxon>Acidimicrobiaceae</taxon>
        <taxon>Aciditerrimonas</taxon>
    </lineage>
</organism>
<keyword evidence="6" id="KW-1185">Reference proteome</keyword>
<dbReference type="InterPro" id="IPR003593">
    <property type="entry name" value="AAA+_ATPase"/>
</dbReference>
<protein>
    <submittedName>
        <fullName evidence="5">ABC transporter ATP-binding protein</fullName>
    </submittedName>
</protein>
<dbReference type="Pfam" id="PF12399">
    <property type="entry name" value="BCA_ABC_TP_C"/>
    <property type="match status" value="1"/>
</dbReference>
<dbReference type="Gene3D" id="3.40.50.300">
    <property type="entry name" value="P-loop containing nucleotide triphosphate hydrolases"/>
    <property type="match status" value="1"/>
</dbReference>
<evidence type="ECO:0000256" key="3">
    <source>
        <dbReference type="ARBA" id="ARBA00022840"/>
    </source>
</evidence>
<dbReference type="RefSeq" id="WP_377788873.1">
    <property type="nucleotide sequence ID" value="NZ_JBHLYQ010000038.1"/>
</dbReference>
<dbReference type="SUPFAM" id="SSF52540">
    <property type="entry name" value="P-loop containing nucleoside triphosphate hydrolases"/>
    <property type="match status" value="1"/>
</dbReference>
<dbReference type="GO" id="GO:0005524">
    <property type="term" value="F:ATP binding"/>
    <property type="evidence" value="ECO:0007669"/>
    <property type="project" value="UniProtKB-KW"/>
</dbReference>
<sequence length="279" mass="30117">MRKTAVRQSPSPVGQAGPLLEVQGVTRSFGGVRALTGASLAVPRGRICGLIGPNGSGKTTLFNIITGYERADAGRVRLDGKEVTGLAPERIFAMGVGRTFQITRIFARLSVLDNMLIATQRRERWWRSMLRGAGSAEEVERAMELLRFVGLAGHARALAGELSYGQRKLLELAYVLVADPELLMLDEPAGGVNPTLIGQLAERIRELNEQGKTFLIVEHNMELVMSLCDQVSVMSFGSVLVTGPPEEVRADPRVLEAYLGLDDEEDDLVESGGGTSGGR</sequence>
<dbReference type="Pfam" id="PF00005">
    <property type="entry name" value="ABC_tran"/>
    <property type="match status" value="1"/>
</dbReference>
<feature type="domain" description="ABC transporter" evidence="4">
    <location>
        <begin position="20"/>
        <end position="261"/>
    </location>
</feature>
<dbReference type="PANTHER" id="PTHR45772">
    <property type="entry name" value="CONSERVED COMPONENT OF ABC TRANSPORTER FOR NATURAL AMINO ACIDS-RELATED"/>
    <property type="match status" value="1"/>
</dbReference>
<keyword evidence="3 5" id="KW-0067">ATP-binding</keyword>